<dbReference type="Proteomes" id="UP001140091">
    <property type="component" value="Unassembled WGS sequence"/>
</dbReference>
<proteinExistence type="predicted"/>
<feature type="non-terminal residue" evidence="2">
    <location>
        <position position="1"/>
    </location>
</feature>
<keyword evidence="1" id="KW-0732">Signal</keyword>
<comment type="caution">
    <text evidence="2">The sequence shown here is derived from an EMBL/GenBank/DDBJ whole genome shotgun (WGS) entry which is preliminary data.</text>
</comment>
<feature type="chain" id="PRO_5040894689" evidence="1">
    <location>
        <begin position="20"/>
        <end position="203"/>
    </location>
</feature>
<keyword evidence="3" id="KW-1185">Reference proteome</keyword>
<evidence type="ECO:0000313" key="3">
    <source>
        <dbReference type="Proteomes" id="UP001140091"/>
    </source>
</evidence>
<evidence type="ECO:0000256" key="1">
    <source>
        <dbReference type="SAM" id="SignalP"/>
    </source>
</evidence>
<dbReference type="OrthoDB" id="3685327at2759"/>
<evidence type="ECO:0000313" key="2">
    <source>
        <dbReference type="EMBL" id="KAJ2920687.1"/>
    </source>
</evidence>
<accession>A0A9W8IQP3</accession>
<dbReference type="AlphaFoldDB" id="A0A9W8IQP3"/>
<gene>
    <name evidence="2" type="ORF">H1R20_g16406</name>
</gene>
<dbReference type="EMBL" id="JANBPK010001803">
    <property type="protein sequence ID" value="KAJ2920687.1"/>
    <property type="molecule type" value="Genomic_DNA"/>
</dbReference>
<sequence>MRLITFLLSLLVFSTCVAGLPAEQPSEGPAPPVIMLTVGGGEGGPITFPATTFPAAIARRDGDSTTDASLVARQGQIVAGLIVEGIVGLVDYVLGKIADDKGAREDYTRDFVENAAQQYPGWNWVICHVEHSFQFDGVEGTDWGRDHADFPVFLGTIRYDIYWFKSGTFVKTGDGGWINWAYIGNILSRVDTSDSSTVVFGTW</sequence>
<organism evidence="2 3">
    <name type="scientific">Candolleomyces eurysporus</name>
    <dbReference type="NCBI Taxonomy" id="2828524"/>
    <lineage>
        <taxon>Eukaryota</taxon>
        <taxon>Fungi</taxon>
        <taxon>Dikarya</taxon>
        <taxon>Basidiomycota</taxon>
        <taxon>Agaricomycotina</taxon>
        <taxon>Agaricomycetes</taxon>
        <taxon>Agaricomycetidae</taxon>
        <taxon>Agaricales</taxon>
        <taxon>Agaricineae</taxon>
        <taxon>Psathyrellaceae</taxon>
        <taxon>Candolleomyces</taxon>
    </lineage>
</organism>
<feature type="signal peptide" evidence="1">
    <location>
        <begin position="1"/>
        <end position="19"/>
    </location>
</feature>
<reference evidence="2" key="1">
    <citation type="submission" date="2022-06" db="EMBL/GenBank/DDBJ databases">
        <title>Genome Sequence of Candolleomyces eurysporus.</title>
        <authorList>
            <person name="Buettner E."/>
        </authorList>
    </citation>
    <scope>NUCLEOTIDE SEQUENCE</scope>
    <source>
        <strain evidence="2">VTCC 930004</strain>
    </source>
</reference>
<name>A0A9W8IQP3_9AGAR</name>
<protein>
    <submittedName>
        <fullName evidence="2">Uncharacterized protein</fullName>
    </submittedName>
</protein>